<dbReference type="AlphaFoldDB" id="A0A2A6C0L3"/>
<dbReference type="InterPro" id="IPR013087">
    <property type="entry name" value="Znf_C2H2_type"/>
</dbReference>
<dbReference type="EnsemblMetazoa" id="PPA29051.1">
    <property type="protein sequence ID" value="PPA29051.1"/>
    <property type="gene ID" value="WBGene00118605"/>
</dbReference>
<accession>A0A2A6C0L3</accession>
<reference evidence="6" key="2">
    <citation type="submission" date="2022-06" db="UniProtKB">
        <authorList>
            <consortium name="EnsemblMetazoa"/>
        </authorList>
    </citation>
    <scope>IDENTIFICATION</scope>
    <source>
        <strain evidence="6">PS312</strain>
    </source>
</reference>
<feature type="compositionally biased region" description="Polar residues" evidence="5">
    <location>
        <begin position="205"/>
        <end position="222"/>
    </location>
</feature>
<name>A0A2A6C0L3_PRIPA</name>
<feature type="coiled-coil region" evidence="4">
    <location>
        <begin position="48"/>
        <end position="78"/>
    </location>
</feature>
<dbReference type="InterPro" id="IPR036236">
    <property type="entry name" value="Znf_C2H2_sf"/>
</dbReference>
<evidence type="ECO:0000313" key="7">
    <source>
        <dbReference type="Proteomes" id="UP000005239"/>
    </source>
</evidence>
<keyword evidence="3" id="KW-0862">Zinc</keyword>
<feature type="compositionally biased region" description="Polar residues" evidence="5">
    <location>
        <begin position="229"/>
        <end position="244"/>
    </location>
</feature>
<sequence>MVDDREIDRLVRALAAKCGLLKNGDPLGIVFAATTDLLLATAKNGLDAKNTKYALERLTEEKERAKSLDKKTNEAERSLVYGLSDLIVIMFKKLENRQKIAEFEAIMNKRTIASNKEPMFTDDSLWIVDVVDISQPVNKKRRNNFFTMDFSNQLDDFDSLDENENLIIENQPNDSTNSKSAFNMSNNKSPAEASNLGNMRIMSKTPVNSEDQRAIESNSIDNEQPPPASTTHVNSSTKSIKNNIGDVQNKIDPLLPTTRITWGQMVGKRENLLASRKRHWVDPSSMSERKFQCDVCMKYMLTSTHLRDHKLIHTGERPEKCKVKNCSAAFATAAKLLRHMRNSHHINQFKCNNCNIVFKKKFELIKHYEQVGCHREDSERYIIPK</sequence>
<dbReference type="Gene3D" id="3.30.160.60">
    <property type="entry name" value="Classic Zinc Finger"/>
    <property type="match status" value="2"/>
</dbReference>
<dbReference type="SUPFAM" id="SSF57667">
    <property type="entry name" value="beta-beta-alpha zinc fingers"/>
    <property type="match status" value="1"/>
</dbReference>
<proteinExistence type="predicted"/>
<evidence type="ECO:0000256" key="5">
    <source>
        <dbReference type="SAM" id="MobiDB-lite"/>
    </source>
</evidence>
<feature type="region of interest" description="Disordered" evidence="5">
    <location>
        <begin position="169"/>
        <end position="244"/>
    </location>
</feature>
<protein>
    <submittedName>
        <fullName evidence="6">Uncharacterized protein</fullName>
    </submittedName>
</protein>
<keyword evidence="4" id="KW-0175">Coiled coil</keyword>
<keyword evidence="2" id="KW-0863">Zinc-finger</keyword>
<dbReference type="PROSITE" id="PS00028">
    <property type="entry name" value="ZINC_FINGER_C2H2_1"/>
    <property type="match status" value="1"/>
</dbReference>
<gene>
    <name evidence="6" type="primary">WBGene00118605</name>
</gene>
<keyword evidence="1" id="KW-0479">Metal-binding</keyword>
<evidence type="ECO:0000313" key="6">
    <source>
        <dbReference type="EnsemblMetazoa" id="PPA29051.1"/>
    </source>
</evidence>
<dbReference type="PANTHER" id="PTHR23235">
    <property type="entry name" value="KRUEPPEL-LIKE TRANSCRIPTION FACTOR"/>
    <property type="match status" value="1"/>
</dbReference>
<dbReference type="Proteomes" id="UP000005239">
    <property type="component" value="Unassembled WGS sequence"/>
</dbReference>
<evidence type="ECO:0000256" key="3">
    <source>
        <dbReference type="ARBA" id="ARBA00022833"/>
    </source>
</evidence>
<keyword evidence="7" id="KW-1185">Reference proteome</keyword>
<evidence type="ECO:0000256" key="2">
    <source>
        <dbReference type="ARBA" id="ARBA00022771"/>
    </source>
</evidence>
<dbReference type="SMART" id="SM00355">
    <property type="entry name" value="ZnF_C2H2"/>
    <property type="match status" value="3"/>
</dbReference>
<dbReference type="OrthoDB" id="5912475at2759"/>
<accession>A0A8R1YN78</accession>
<evidence type="ECO:0000256" key="4">
    <source>
        <dbReference type="SAM" id="Coils"/>
    </source>
</evidence>
<dbReference type="GO" id="GO:0008270">
    <property type="term" value="F:zinc ion binding"/>
    <property type="evidence" value="ECO:0007669"/>
    <property type="project" value="UniProtKB-KW"/>
</dbReference>
<dbReference type="PANTHER" id="PTHR23235:SF120">
    <property type="entry name" value="KRUPPEL-LIKE FACTOR 15"/>
    <property type="match status" value="1"/>
</dbReference>
<feature type="compositionally biased region" description="Polar residues" evidence="5">
    <location>
        <begin position="169"/>
        <end position="189"/>
    </location>
</feature>
<reference evidence="7" key="1">
    <citation type="journal article" date="2008" name="Nat. Genet.">
        <title>The Pristionchus pacificus genome provides a unique perspective on nematode lifestyle and parasitism.</title>
        <authorList>
            <person name="Dieterich C."/>
            <person name="Clifton S.W."/>
            <person name="Schuster L.N."/>
            <person name="Chinwalla A."/>
            <person name="Delehaunty K."/>
            <person name="Dinkelacker I."/>
            <person name="Fulton L."/>
            <person name="Fulton R."/>
            <person name="Godfrey J."/>
            <person name="Minx P."/>
            <person name="Mitreva M."/>
            <person name="Roeseler W."/>
            <person name="Tian H."/>
            <person name="Witte H."/>
            <person name="Yang S.P."/>
            <person name="Wilson R.K."/>
            <person name="Sommer R.J."/>
        </authorList>
    </citation>
    <scope>NUCLEOTIDE SEQUENCE [LARGE SCALE GENOMIC DNA]</scope>
    <source>
        <strain evidence="7">PS312</strain>
    </source>
</reference>
<dbReference type="PROSITE" id="PS50157">
    <property type="entry name" value="ZINC_FINGER_C2H2_2"/>
    <property type="match status" value="3"/>
</dbReference>
<organism evidence="6 7">
    <name type="scientific">Pristionchus pacificus</name>
    <name type="common">Parasitic nematode worm</name>
    <dbReference type="NCBI Taxonomy" id="54126"/>
    <lineage>
        <taxon>Eukaryota</taxon>
        <taxon>Metazoa</taxon>
        <taxon>Ecdysozoa</taxon>
        <taxon>Nematoda</taxon>
        <taxon>Chromadorea</taxon>
        <taxon>Rhabditida</taxon>
        <taxon>Rhabditina</taxon>
        <taxon>Diplogasteromorpha</taxon>
        <taxon>Diplogasteroidea</taxon>
        <taxon>Neodiplogasteridae</taxon>
        <taxon>Pristionchus</taxon>
    </lineage>
</organism>
<evidence type="ECO:0000256" key="1">
    <source>
        <dbReference type="ARBA" id="ARBA00022723"/>
    </source>
</evidence>